<keyword evidence="8" id="KW-1185">Reference proteome</keyword>
<evidence type="ECO:0000256" key="2">
    <source>
        <dbReference type="ARBA" id="ARBA00023043"/>
    </source>
</evidence>
<protein>
    <submittedName>
        <fullName evidence="6">Uncharacterized protein</fullName>
    </submittedName>
</protein>
<evidence type="ECO:0000256" key="4">
    <source>
        <dbReference type="SAM" id="MobiDB-lite"/>
    </source>
</evidence>
<dbReference type="PANTHER" id="PTHR24189:SF71">
    <property type="entry name" value="ANKYRIN REPEAT DOMAIN 39"/>
    <property type="match status" value="1"/>
</dbReference>
<dbReference type="Proteomes" id="UP000077671">
    <property type="component" value="Unassembled WGS sequence"/>
</dbReference>
<keyword evidence="1" id="KW-0677">Repeat</keyword>
<dbReference type="SMART" id="SM00248">
    <property type="entry name" value="ANK"/>
    <property type="match status" value="3"/>
</dbReference>
<evidence type="ECO:0000313" key="8">
    <source>
        <dbReference type="Proteomes" id="UP000836402"/>
    </source>
</evidence>
<reference evidence="6" key="1">
    <citation type="submission" date="2016-04" db="EMBL/GenBank/DDBJ databases">
        <authorList>
            <person name="Nguyen H.D."/>
            <person name="Kesanakurti P."/>
            <person name="Cullis J."/>
            <person name="Levesque C.A."/>
            <person name="Hambleton S."/>
        </authorList>
    </citation>
    <scope>NUCLEOTIDE SEQUENCE</scope>
    <source>
        <strain evidence="6">DAOMC 238032</strain>
    </source>
</reference>
<accession>A0A177VG02</accession>
<dbReference type="InterPro" id="IPR050745">
    <property type="entry name" value="Multifunctional_regulatory"/>
</dbReference>
<reference evidence="5" key="3">
    <citation type="submission" date="2020-10" db="EMBL/GenBank/DDBJ databases">
        <authorList>
            <person name="Sedaghatjoo S."/>
        </authorList>
    </citation>
    <scope>NUCLEOTIDE SEQUENCE</scope>
    <source>
        <strain evidence="5">AZH3</strain>
    </source>
</reference>
<sequence length="600" mass="66003">MSRFMYQDYRPAVEFPKDADPDGPPPLAWYEPRLANGMQIIQPHAHSYGGIRKVGDPYDPWDSRDEDGTGDLFEEPSYPDDLFQDPYGEFGKLAWLARRNSGLPLSSAVEKGDIEAVRALLDGSTSDSKMAHLSTSHPETGEAAVHIAAATCQADVLELLIKTGAQVDMLDRQGWSPIMYLAFHSAEPVRTGRVSATALQGCVKVLLDNGADPLLMSAANPRRDILDWHGNSLDWASLAWNHTFLQAVMPHLSGEAPLREEPVPASSDPRITWGLPQPRLGSRFVMDSVHPFWRGVGHPRKIIISSGQPPFENPFSSGDYSWDFTGSRLVKAVASEGTTLPTHPTNDDIAYGNIAEWEKTLDALLDGGAEVKLLPELWYTGHFSVPARVALKLFDASKIDIAQEVPFHPSQNSNGGSLAARIVESELCSAFSEALPLVQGLKDRGVDIVNARLLPKPYADVPRLQAPLTHLAQAVARRTAQKYEEQARENGESAETRERESSETFKRVHGQPVPIFALAVATLDPDLIDYLIGLGVSSEPPKDFRWSDFLPSPKLETIWPTTNTFCRHLLPARPCGDDLFAAYLLRRSATCAKLDSLGLH</sequence>
<comment type="caution">
    <text evidence="6">The sequence shown here is derived from an EMBL/GenBank/DDBJ whole genome shotgun (WGS) entry which is preliminary data.</text>
</comment>
<dbReference type="EMBL" id="CAJHJG010001699">
    <property type="protein sequence ID" value="CAD6914066.1"/>
    <property type="molecule type" value="Genomic_DNA"/>
</dbReference>
<dbReference type="Gene3D" id="1.25.40.20">
    <property type="entry name" value="Ankyrin repeat-containing domain"/>
    <property type="match status" value="1"/>
</dbReference>
<evidence type="ECO:0000256" key="1">
    <source>
        <dbReference type="ARBA" id="ARBA00022737"/>
    </source>
</evidence>
<evidence type="ECO:0000313" key="7">
    <source>
        <dbReference type="Proteomes" id="UP000077671"/>
    </source>
</evidence>
<dbReference type="PROSITE" id="PS50088">
    <property type="entry name" value="ANK_REPEAT"/>
    <property type="match status" value="1"/>
</dbReference>
<reference evidence="6" key="2">
    <citation type="journal article" date="2019" name="IMA Fungus">
        <title>Genome sequencing and comparison of five Tilletia species to identify candidate genes for the detection of regulated species infecting wheat.</title>
        <authorList>
            <person name="Nguyen H.D.T."/>
            <person name="Sultana T."/>
            <person name="Kesanakurti P."/>
            <person name="Hambleton S."/>
        </authorList>
    </citation>
    <scope>NUCLEOTIDE SEQUENCE</scope>
    <source>
        <strain evidence="6">DAOMC 238032</strain>
    </source>
</reference>
<dbReference type="GO" id="GO:0005737">
    <property type="term" value="C:cytoplasm"/>
    <property type="evidence" value="ECO:0007669"/>
    <property type="project" value="TreeGrafter"/>
</dbReference>
<gene>
    <name evidence="6" type="ORF">A4X03_0g7350</name>
    <name evidence="5" type="ORF">JKIAZH3_G3076</name>
</gene>
<evidence type="ECO:0000313" key="5">
    <source>
        <dbReference type="EMBL" id="CAD6914066.1"/>
    </source>
</evidence>
<dbReference type="InterPro" id="IPR036770">
    <property type="entry name" value="Ankyrin_rpt-contain_sf"/>
</dbReference>
<dbReference type="Proteomes" id="UP000836402">
    <property type="component" value="Unassembled WGS sequence"/>
</dbReference>
<feature type="compositionally biased region" description="Basic and acidic residues" evidence="4">
    <location>
        <begin position="481"/>
        <end position="505"/>
    </location>
</feature>
<keyword evidence="2 3" id="KW-0040">ANK repeat</keyword>
<name>A0A177VG02_9BASI</name>
<proteinExistence type="predicted"/>
<dbReference type="PROSITE" id="PS50297">
    <property type="entry name" value="ANK_REP_REGION"/>
    <property type="match status" value="1"/>
</dbReference>
<dbReference type="Pfam" id="PF12796">
    <property type="entry name" value="Ank_2"/>
    <property type="match status" value="1"/>
</dbReference>
<evidence type="ECO:0000313" key="6">
    <source>
        <dbReference type="EMBL" id="KAE8246039.1"/>
    </source>
</evidence>
<feature type="region of interest" description="Disordered" evidence="4">
    <location>
        <begin position="479"/>
        <end position="505"/>
    </location>
</feature>
<dbReference type="InterPro" id="IPR002110">
    <property type="entry name" value="Ankyrin_rpt"/>
</dbReference>
<dbReference type="AlphaFoldDB" id="A0A177VG02"/>
<dbReference type="GO" id="GO:0005634">
    <property type="term" value="C:nucleus"/>
    <property type="evidence" value="ECO:0007669"/>
    <property type="project" value="TreeGrafter"/>
</dbReference>
<feature type="repeat" description="ANK" evidence="3">
    <location>
        <begin position="140"/>
        <end position="172"/>
    </location>
</feature>
<dbReference type="SUPFAM" id="SSF48403">
    <property type="entry name" value="Ankyrin repeat"/>
    <property type="match status" value="1"/>
</dbReference>
<evidence type="ECO:0000256" key="3">
    <source>
        <dbReference type="PROSITE-ProRule" id="PRU00023"/>
    </source>
</evidence>
<dbReference type="PANTHER" id="PTHR24189">
    <property type="entry name" value="MYOTROPHIN"/>
    <property type="match status" value="1"/>
</dbReference>
<dbReference type="EMBL" id="LWDD02001707">
    <property type="protein sequence ID" value="KAE8246039.1"/>
    <property type="molecule type" value="Genomic_DNA"/>
</dbReference>
<organism evidence="6 7">
    <name type="scientific">Tilletia caries</name>
    <name type="common">wheat bunt fungus</name>
    <dbReference type="NCBI Taxonomy" id="13290"/>
    <lineage>
        <taxon>Eukaryota</taxon>
        <taxon>Fungi</taxon>
        <taxon>Dikarya</taxon>
        <taxon>Basidiomycota</taxon>
        <taxon>Ustilaginomycotina</taxon>
        <taxon>Exobasidiomycetes</taxon>
        <taxon>Tilletiales</taxon>
        <taxon>Tilletiaceae</taxon>
        <taxon>Tilletia</taxon>
    </lineage>
</organism>